<evidence type="ECO:0000256" key="11">
    <source>
        <dbReference type="HAMAP-Rule" id="MF_01498"/>
    </source>
</evidence>
<dbReference type="InterPro" id="IPR003593">
    <property type="entry name" value="AAA+_ATPase"/>
</dbReference>
<comment type="function">
    <text evidence="13">DNA-dependent ATPase involved in processing of recombination intermediates, plays a role in repairing DNA breaks. Stimulates the branch migration of RecA-mediated strand transfer reactions, allowing the 3' invading strand to extend heteroduplex DNA faster. Binds ssDNA in the presence of ADP but not other nucleotides, has ATPase activity that is stimulated by ssDNA and various branched DNA structures, but inhibited by SSB. Does not have RecA's homology-searching function.</text>
</comment>
<dbReference type="Proteomes" id="UP000184041">
    <property type="component" value="Unassembled WGS sequence"/>
</dbReference>
<dbReference type="PANTHER" id="PTHR32472">
    <property type="entry name" value="DNA REPAIR PROTEIN RADA"/>
    <property type="match status" value="1"/>
</dbReference>
<dbReference type="GO" id="GO:0005524">
    <property type="term" value="F:ATP binding"/>
    <property type="evidence" value="ECO:0007669"/>
    <property type="project" value="UniProtKB-UniRule"/>
</dbReference>
<keyword evidence="8 11" id="KW-0346">Stress response</keyword>
<accession>A0A1M4XPE6</accession>
<dbReference type="PROSITE" id="PS50162">
    <property type="entry name" value="RECA_2"/>
    <property type="match status" value="1"/>
</dbReference>
<gene>
    <name evidence="11" type="primary">radA</name>
    <name evidence="16" type="ORF">SAMN05443144_104182</name>
</gene>
<keyword evidence="10 11" id="KW-0234">DNA repair</keyword>
<sequence>MQYVCDECGHTATKWLGNCPNCGSWHTFKEFKVERKPASEKEHKGKVEGLEESPPPQKLEDIASHAKDRFMSHIQELDRVLGGGFVSGSFVLIGGDPGIGKSTLTLQIGKANPELRILYCAGEESAGQIRQRAKRLGVDSANFYVYTDTNIDNVLKEARKMNPDLLIVDSIQTVYRTELTSMAGSIQQVKECAALLQQLAKKQDITTLVIGHVTKEGSIAGPRVLEHMVDTVLQFEGDSNYNYRMLRSLKNRFGPAQEVGVFEMKESGLVDVLNPSQLFLSDYDSSVSGNAVICSIEGSRSLLVEVQALTTPSNYGTPQRTANGFDHRRLSLLLAVLEKRGGYQFSGQDVYLNIAGGLKVNDPAADLGVICALVSSLLDKSISSNIAFLGEVGLGGEIRAVNKVDQRLGEIQKLGFEKALIPCASAPERRYDLQLMEASNMMEAIKKPFSKS</sequence>
<feature type="region of interest" description="Lon-protease-like" evidence="11">
    <location>
        <begin position="349"/>
        <end position="452"/>
    </location>
</feature>
<dbReference type="Pfam" id="PF13541">
    <property type="entry name" value="ChlI"/>
    <property type="match status" value="1"/>
</dbReference>
<comment type="function">
    <text evidence="11">Plays a role in repairing double-strand DNA breaks, probably involving stabilizing or processing branched DNA or blocked replication forks.</text>
</comment>
<dbReference type="PANTHER" id="PTHR32472:SF10">
    <property type="entry name" value="DNA REPAIR PROTEIN RADA-LIKE PROTEIN"/>
    <property type="match status" value="1"/>
</dbReference>
<dbReference type="GO" id="GO:0140664">
    <property type="term" value="F:ATP-dependent DNA damage sensor activity"/>
    <property type="evidence" value="ECO:0007669"/>
    <property type="project" value="InterPro"/>
</dbReference>
<dbReference type="PRINTS" id="PR01874">
    <property type="entry name" value="DNAREPAIRADA"/>
</dbReference>
<evidence type="ECO:0000259" key="15">
    <source>
        <dbReference type="PROSITE" id="PS50162"/>
    </source>
</evidence>
<evidence type="ECO:0000256" key="12">
    <source>
        <dbReference type="NCBIfam" id="TIGR00416"/>
    </source>
</evidence>
<organism evidence="16 17">
    <name type="scientific">Fodinibius roseus</name>
    <dbReference type="NCBI Taxonomy" id="1194090"/>
    <lineage>
        <taxon>Bacteria</taxon>
        <taxon>Pseudomonadati</taxon>
        <taxon>Balneolota</taxon>
        <taxon>Balneolia</taxon>
        <taxon>Balneolales</taxon>
        <taxon>Balneolaceae</taxon>
        <taxon>Fodinibius</taxon>
    </lineage>
</organism>
<dbReference type="HAMAP" id="MF_01498">
    <property type="entry name" value="RadA_bact"/>
    <property type="match status" value="1"/>
</dbReference>
<evidence type="ECO:0000256" key="1">
    <source>
        <dbReference type="ARBA" id="ARBA00022723"/>
    </source>
</evidence>
<evidence type="ECO:0000313" key="16">
    <source>
        <dbReference type="EMBL" id="SHE95467.1"/>
    </source>
</evidence>
<feature type="binding site" evidence="11">
    <location>
        <begin position="95"/>
        <end position="102"/>
    </location>
    <ligand>
        <name>ATP</name>
        <dbReference type="ChEBI" id="CHEBI:30616"/>
    </ligand>
</feature>
<evidence type="ECO:0000256" key="4">
    <source>
        <dbReference type="ARBA" id="ARBA00022771"/>
    </source>
</evidence>
<evidence type="ECO:0000256" key="13">
    <source>
        <dbReference type="RuleBase" id="RU003555"/>
    </source>
</evidence>
<evidence type="ECO:0000313" key="17">
    <source>
        <dbReference type="Proteomes" id="UP000184041"/>
    </source>
</evidence>
<name>A0A1M4XPE6_9BACT</name>
<dbReference type="CDD" id="cd01121">
    <property type="entry name" value="RadA_SMS_N"/>
    <property type="match status" value="1"/>
</dbReference>
<dbReference type="InterPro" id="IPR020568">
    <property type="entry name" value="Ribosomal_Su5_D2-typ_SF"/>
</dbReference>
<dbReference type="SUPFAM" id="SSF54211">
    <property type="entry name" value="Ribosomal protein S5 domain 2-like"/>
    <property type="match status" value="1"/>
</dbReference>
<dbReference type="GO" id="GO:0016787">
    <property type="term" value="F:hydrolase activity"/>
    <property type="evidence" value="ECO:0007669"/>
    <property type="project" value="UniProtKB-KW"/>
</dbReference>
<comment type="similarity">
    <text evidence="11 13">Belongs to the RecA family. RadA subfamily.</text>
</comment>
<dbReference type="Gene3D" id="3.40.50.300">
    <property type="entry name" value="P-loop containing nucleotide triphosphate hydrolases"/>
    <property type="match status" value="1"/>
</dbReference>
<dbReference type="InterPro" id="IPR027417">
    <property type="entry name" value="P-loop_NTPase"/>
</dbReference>
<keyword evidence="9 11" id="KW-0238">DNA-binding</keyword>
<reference evidence="16 17" key="1">
    <citation type="submission" date="2016-11" db="EMBL/GenBank/DDBJ databases">
        <authorList>
            <person name="Jaros S."/>
            <person name="Januszkiewicz K."/>
            <person name="Wedrychowicz H."/>
        </authorList>
    </citation>
    <scope>NUCLEOTIDE SEQUENCE [LARGE SCALE GENOMIC DNA]</scope>
    <source>
        <strain evidence="16 17">DSM 21986</strain>
    </source>
</reference>
<proteinExistence type="inferred from homology"/>
<protein>
    <recommendedName>
        <fullName evidence="11 12">DNA repair protein RadA</fullName>
    </recommendedName>
</protein>
<feature type="compositionally biased region" description="Basic and acidic residues" evidence="14">
    <location>
        <begin position="35"/>
        <end position="49"/>
    </location>
</feature>
<keyword evidence="6 13" id="KW-0862">Zinc</keyword>
<evidence type="ECO:0000256" key="5">
    <source>
        <dbReference type="ARBA" id="ARBA00022801"/>
    </source>
</evidence>
<dbReference type="InterPro" id="IPR004504">
    <property type="entry name" value="DNA_repair_RadA"/>
</dbReference>
<dbReference type="Pfam" id="PF18073">
    <property type="entry name" value="Zn_ribbon_LapB"/>
    <property type="match status" value="1"/>
</dbReference>
<keyword evidence="7 11" id="KW-0067">ATP-binding</keyword>
<dbReference type="InterPro" id="IPR014721">
    <property type="entry name" value="Ribsml_uS5_D2-typ_fold_subgr"/>
</dbReference>
<dbReference type="NCBIfam" id="TIGR00416">
    <property type="entry name" value="sms"/>
    <property type="match status" value="1"/>
</dbReference>
<feature type="short sequence motif" description="RadA KNRFG motif" evidence="11">
    <location>
        <begin position="250"/>
        <end position="254"/>
    </location>
</feature>
<dbReference type="SMART" id="SM00382">
    <property type="entry name" value="AAA"/>
    <property type="match status" value="1"/>
</dbReference>
<keyword evidence="17" id="KW-1185">Reference proteome</keyword>
<evidence type="ECO:0000256" key="8">
    <source>
        <dbReference type="ARBA" id="ARBA00023016"/>
    </source>
</evidence>
<dbReference type="GO" id="GO:0000725">
    <property type="term" value="P:recombinational repair"/>
    <property type="evidence" value="ECO:0007669"/>
    <property type="project" value="UniProtKB-UniRule"/>
</dbReference>
<keyword evidence="3 11" id="KW-0227">DNA damage</keyword>
<evidence type="ECO:0000256" key="3">
    <source>
        <dbReference type="ARBA" id="ARBA00022763"/>
    </source>
</evidence>
<evidence type="ECO:0000256" key="14">
    <source>
        <dbReference type="SAM" id="MobiDB-lite"/>
    </source>
</evidence>
<dbReference type="InterPro" id="IPR020588">
    <property type="entry name" value="RecA_ATP-bd"/>
</dbReference>
<dbReference type="SUPFAM" id="SSF52540">
    <property type="entry name" value="P-loop containing nucleoside triphosphate hydrolases"/>
    <property type="match status" value="1"/>
</dbReference>
<dbReference type="Pfam" id="PF13481">
    <property type="entry name" value="AAA_25"/>
    <property type="match status" value="1"/>
</dbReference>
<keyword evidence="5" id="KW-0378">Hydrolase</keyword>
<evidence type="ECO:0000256" key="2">
    <source>
        <dbReference type="ARBA" id="ARBA00022741"/>
    </source>
</evidence>
<dbReference type="Gene3D" id="3.30.230.10">
    <property type="match status" value="1"/>
</dbReference>
<dbReference type="FunFam" id="3.40.50.300:FF:000050">
    <property type="entry name" value="DNA repair protein RadA"/>
    <property type="match status" value="1"/>
</dbReference>
<evidence type="ECO:0000256" key="10">
    <source>
        <dbReference type="ARBA" id="ARBA00023204"/>
    </source>
</evidence>
<comment type="domain">
    <text evidence="11">The middle region has homology to RecA with ATPase motifs including the RadA KNRFG motif, while the C-terminus is homologous to Lon protease.</text>
</comment>
<dbReference type="GO" id="GO:0008270">
    <property type="term" value="F:zinc ion binding"/>
    <property type="evidence" value="ECO:0007669"/>
    <property type="project" value="UniProtKB-KW"/>
</dbReference>
<dbReference type="EMBL" id="FQUS01000004">
    <property type="protein sequence ID" value="SHE95467.1"/>
    <property type="molecule type" value="Genomic_DNA"/>
</dbReference>
<dbReference type="GO" id="GO:0005829">
    <property type="term" value="C:cytosol"/>
    <property type="evidence" value="ECO:0007669"/>
    <property type="project" value="TreeGrafter"/>
</dbReference>
<evidence type="ECO:0000256" key="7">
    <source>
        <dbReference type="ARBA" id="ARBA00022840"/>
    </source>
</evidence>
<dbReference type="GO" id="GO:0003684">
    <property type="term" value="F:damaged DNA binding"/>
    <property type="evidence" value="ECO:0007669"/>
    <property type="project" value="InterPro"/>
</dbReference>
<evidence type="ECO:0000256" key="9">
    <source>
        <dbReference type="ARBA" id="ARBA00023125"/>
    </source>
</evidence>
<keyword evidence="4 13" id="KW-0863">Zinc-finger</keyword>
<dbReference type="AlphaFoldDB" id="A0A1M4XPE6"/>
<dbReference type="STRING" id="1194090.SAMN05443144_104182"/>
<dbReference type="InterPro" id="IPR041166">
    <property type="entry name" value="Rubredoxin_2"/>
</dbReference>
<keyword evidence="1 11" id="KW-0479">Metal-binding</keyword>
<keyword evidence="2 11" id="KW-0547">Nucleotide-binding</keyword>
<feature type="region of interest" description="Disordered" evidence="14">
    <location>
        <begin position="35"/>
        <end position="57"/>
    </location>
</feature>
<evidence type="ECO:0000256" key="6">
    <source>
        <dbReference type="ARBA" id="ARBA00022833"/>
    </source>
</evidence>
<feature type="domain" description="RecA family profile 1" evidence="15">
    <location>
        <begin position="66"/>
        <end position="213"/>
    </location>
</feature>